<dbReference type="EMBL" id="CAUYUJ010019415">
    <property type="protein sequence ID" value="CAK0891014.1"/>
    <property type="molecule type" value="Genomic_DNA"/>
</dbReference>
<proteinExistence type="predicted"/>
<comment type="caution">
    <text evidence="2">The sequence shown here is derived from an EMBL/GenBank/DDBJ whole genome shotgun (WGS) entry which is preliminary data.</text>
</comment>
<evidence type="ECO:0000313" key="3">
    <source>
        <dbReference type="Proteomes" id="UP001189429"/>
    </source>
</evidence>
<keyword evidence="3" id="KW-1185">Reference proteome</keyword>
<protein>
    <submittedName>
        <fullName evidence="2">Uncharacterized protein</fullName>
    </submittedName>
</protein>
<evidence type="ECO:0000256" key="1">
    <source>
        <dbReference type="SAM" id="MobiDB-lite"/>
    </source>
</evidence>
<feature type="compositionally biased region" description="Low complexity" evidence="1">
    <location>
        <begin position="16"/>
        <end position="26"/>
    </location>
</feature>
<reference evidence="2" key="1">
    <citation type="submission" date="2023-10" db="EMBL/GenBank/DDBJ databases">
        <authorList>
            <person name="Chen Y."/>
            <person name="Shah S."/>
            <person name="Dougan E. K."/>
            <person name="Thang M."/>
            <person name="Chan C."/>
        </authorList>
    </citation>
    <scope>NUCLEOTIDE SEQUENCE [LARGE SCALE GENOMIC DNA]</scope>
</reference>
<name>A0ABN9WVY7_9DINO</name>
<sequence length="217" mass="23810">MLYRDGAPKAAAGDCGSSRAPAAPAAARSFGPPFVLLPRGERARPVVLGTSAGLAQRSVIANASYDSRDALHRRFPQCTDVHPDWLMQVDATHAWGVVCSRTPLSSTARTYVPAGGFDRTNQQRHRQRQCIDRALKRQQANESARVHALALQGELGFDPGAESERHISMVMNEQVPPEDHPFPCRDGFLLPPSTVTSSCVPHTLYTYFFEESPCARR</sequence>
<organism evidence="2 3">
    <name type="scientific">Prorocentrum cordatum</name>
    <dbReference type="NCBI Taxonomy" id="2364126"/>
    <lineage>
        <taxon>Eukaryota</taxon>
        <taxon>Sar</taxon>
        <taxon>Alveolata</taxon>
        <taxon>Dinophyceae</taxon>
        <taxon>Prorocentrales</taxon>
        <taxon>Prorocentraceae</taxon>
        <taxon>Prorocentrum</taxon>
    </lineage>
</organism>
<dbReference type="Proteomes" id="UP001189429">
    <property type="component" value="Unassembled WGS sequence"/>
</dbReference>
<accession>A0ABN9WVY7</accession>
<feature type="region of interest" description="Disordered" evidence="1">
    <location>
        <begin position="1"/>
        <end position="26"/>
    </location>
</feature>
<evidence type="ECO:0000313" key="2">
    <source>
        <dbReference type="EMBL" id="CAK0891014.1"/>
    </source>
</evidence>
<gene>
    <name evidence="2" type="ORF">PCOR1329_LOCUS71074</name>
</gene>